<evidence type="ECO:0000256" key="5">
    <source>
        <dbReference type="ARBA" id="ARBA00022989"/>
    </source>
</evidence>
<feature type="transmembrane region" description="Helical" evidence="7">
    <location>
        <begin position="122"/>
        <end position="146"/>
    </location>
</feature>
<dbReference type="CDD" id="cd06261">
    <property type="entry name" value="TM_PBP2"/>
    <property type="match status" value="1"/>
</dbReference>
<dbReference type="SUPFAM" id="SSF161098">
    <property type="entry name" value="MetI-like"/>
    <property type="match status" value="1"/>
</dbReference>
<dbReference type="PANTHER" id="PTHR30151:SF0">
    <property type="entry name" value="ABC TRANSPORTER PERMEASE PROTEIN MJ0413-RELATED"/>
    <property type="match status" value="1"/>
</dbReference>
<protein>
    <submittedName>
        <fullName evidence="9">ABC transporter permease</fullName>
    </submittedName>
</protein>
<comment type="subcellular location">
    <subcellularLocation>
        <location evidence="1 7">Cell membrane</location>
        <topology evidence="1 7">Multi-pass membrane protein</topology>
    </subcellularLocation>
</comment>
<keyword evidence="5 7" id="KW-1133">Transmembrane helix</keyword>
<dbReference type="PANTHER" id="PTHR30151">
    <property type="entry name" value="ALKANE SULFONATE ABC TRANSPORTER-RELATED, MEMBRANE SUBUNIT"/>
    <property type="match status" value="1"/>
</dbReference>
<feature type="transmembrane region" description="Helical" evidence="7">
    <location>
        <begin position="176"/>
        <end position="199"/>
    </location>
</feature>
<name>A0ABW0RBR7_9BACL</name>
<evidence type="ECO:0000256" key="2">
    <source>
        <dbReference type="ARBA" id="ARBA00022448"/>
    </source>
</evidence>
<keyword evidence="4 7" id="KW-0812">Transmembrane</keyword>
<gene>
    <name evidence="9" type="ORF">ACFPOH_08865</name>
</gene>
<dbReference type="RefSeq" id="WP_342468803.1">
    <property type="nucleotide sequence ID" value="NZ_JBHSNQ010000075.1"/>
</dbReference>
<comment type="similarity">
    <text evidence="7">Belongs to the binding-protein-dependent transport system permease family.</text>
</comment>
<evidence type="ECO:0000313" key="10">
    <source>
        <dbReference type="Proteomes" id="UP001595978"/>
    </source>
</evidence>
<feature type="transmembrane region" description="Helical" evidence="7">
    <location>
        <begin position="7"/>
        <end position="25"/>
    </location>
</feature>
<feature type="domain" description="ABC transmembrane type-1" evidence="8">
    <location>
        <begin position="58"/>
        <end position="238"/>
    </location>
</feature>
<dbReference type="InterPro" id="IPR000515">
    <property type="entry name" value="MetI-like"/>
</dbReference>
<dbReference type="Proteomes" id="UP001595978">
    <property type="component" value="Unassembled WGS sequence"/>
</dbReference>
<keyword evidence="2 7" id="KW-0813">Transport</keyword>
<dbReference type="Pfam" id="PF00528">
    <property type="entry name" value="BPD_transp_1"/>
    <property type="match status" value="1"/>
</dbReference>
<feature type="transmembrane region" description="Helical" evidence="7">
    <location>
        <begin position="219"/>
        <end position="238"/>
    </location>
</feature>
<proteinExistence type="inferred from homology"/>
<dbReference type="EMBL" id="JBHSNQ010000075">
    <property type="protein sequence ID" value="MFC5541873.1"/>
    <property type="molecule type" value="Genomic_DNA"/>
</dbReference>
<evidence type="ECO:0000256" key="6">
    <source>
        <dbReference type="ARBA" id="ARBA00023136"/>
    </source>
</evidence>
<dbReference type="InterPro" id="IPR035906">
    <property type="entry name" value="MetI-like_sf"/>
</dbReference>
<evidence type="ECO:0000313" key="9">
    <source>
        <dbReference type="EMBL" id="MFC5541873.1"/>
    </source>
</evidence>
<evidence type="ECO:0000256" key="7">
    <source>
        <dbReference type="RuleBase" id="RU363032"/>
    </source>
</evidence>
<evidence type="ECO:0000259" key="8">
    <source>
        <dbReference type="PROSITE" id="PS50928"/>
    </source>
</evidence>
<accession>A0ABW0RBR7</accession>
<keyword evidence="10" id="KW-1185">Reference proteome</keyword>
<evidence type="ECO:0000256" key="4">
    <source>
        <dbReference type="ARBA" id="ARBA00022692"/>
    </source>
</evidence>
<organism evidence="9 10">
    <name type="scientific">Ureibacillus suwonensis</name>
    <dbReference type="NCBI Taxonomy" id="313007"/>
    <lineage>
        <taxon>Bacteria</taxon>
        <taxon>Bacillati</taxon>
        <taxon>Bacillota</taxon>
        <taxon>Bacilli</taxon>
        <taxon>Bacillales</taxon>
        <taxon>Caryophanaceae</taxon>
        <taxon>Ureibacillus</taxon>
    </lineage>
</organism>
<reference evidence="10" key="1">
    <citation type="journal article" date="2019" name="Int. J. Syst. Evol. Microbiol.">
        <title>The Global Catalogue of Microorganisms (GCM) 10K type strain sequencing project: providing services to taxonomists for standard genome sequencing and annotation.</title>
        <authorList>
            <consortium name="The Broad Institute Genomics Platform"/>
            <consortium name="The Broad Institute Genome Sequencing Center for Infectious Disease"/>
            <person name="Wu L."/>
            <person name="Ma J."/>
        </authorList>
    </citation>
    <scope>NUCLEOTIDE SEQUENCE [LARGE SCALE GENOMIC DNA]</scope>
    <source>
        <strain evidence="10">CCUG 56331</strain>
    </source>
</reference>
<dbReference type="PROSITE" id="PS50928">
    <property type="entry name" value="ABC_TM1"/>
    <property type="match status" value="1"/>
</dbReference>
<feature type="transmembrane region" description="Helical" evidence="7">
    <location>
        <begin position="97"/>
        <end position="116"/>
    </location>
</feature>
<keyword evidence="3" id="KW-1003">Cell membrane</keyword>
<keyword evidence="6 7" id="KW-0472">Membrane</keyword>
<comment type="caution">
    <text evidence="9">The sequence shown here is derived from an EMBL/GenBank/DDBJ whole genome shotgun (WGS) entry which is preliminary data.</text>
</comment>
<evidence type="ECO:0000256" key="1">
    <source>
        <dbReference type="ARBA" id="ARBA00004651"/>
    </source>
</evidence>
<evidence type="ECO:0000256" key="3">
    <source>
        <dbReference type="ARBA" id="ARBA00022475"/>
    </source>
</evidence>
<sequence>MKRHLKHYSITLAIFLALILIWVYMTGFSNLLNPVIFPPITAIAGAFADAFDEMVKGFASSMGLLVPALALALILGIGGGVFFGLRPNAREIFSPFFHILSPLPPTLFIPYAIALLPTFKTASIAILFIGAFWPIFLGTIQGVVLIDKHYWDNAKMIGLKGKDFIWKFVLPASAPYILSSTGTALTLSFIVLIMAEMFGAQSGMGHFVLYYTDFSQYDYVLAGIIFNAVIILTIILAFEKIKKRILFWMNFKSE</sequence>
<dbReference type="Gene3D" id="1.10.3720.10">
    <property type="entry name" value="MetI-like"/>
    <property type="match status" value="1"/>
</dbReference>
<feature type="transmembrane region" description="Helical" evidence="7">
    <location>
        <begin position="64"/>
        <end position="85"/>
    </location>
</feature>